<dbReference type="InterPro" id="IPR015424">
    <property type="entry name" value="PyrdxlP-dep_Trfase"/>
</dbReference>
<evidence type="ECO:0000256" key="1">
    <source>
        <dbReference type="ARBA" id="ARBA00022642"/>
    </source>
</evidence>
<feature type="binding site" evidence="4">
    <location>
        <position position="200"/>
    </location>
    <ligand>
        <name>pyridoxal 5'-phosphate</name>
        <dbReference type="ChEBI" id="CHEBI:597326"/>
    </ligand>
</feature>
<dbReference type="Proteomes" id="UP000595636">
    <property type="component" value="Chromosome"/>
</dbReference>
<dbReference type="InterPro" id="IPR015422">
    <property type="entry name" value="PyrdxlP-dep_Trfase_small"/>
</dbReference>
<feature type="modified residue" description="N6-(pyridoxal phosphate)lysine" evidence="4">
    <location>
        <position position="226"/>
    </location>
</feature>
<comment type="function">
    <text evidence="4 6">Catalyzes the cleavage of L-kynurenine (L-Kyn) and L-3-hydroxykynurenine (L-3OHKyn) into anthranilic acid (AA) and 3-hydroxyanthranilic acid (3-OHAA), respectively.</text>
</comment>
<evidence type="ECO:0000256" key="5">
    <source>
        <dbReference type="NCBIfam" id="TIGR01814"/>
    </source>
</evidence>
<evidence type="ECO:0000256" key="4">
    <source>
        <dbReference type="HAMAP-Rule" id="MF_01970"/>
    </source>
</evidence>
<dbReference type="RefSeq" id="WP_200397324.1">
    <property type="nucleotide sequence ID" value="NZ_CP066831.1"/>
</dbReference>
<dbReference type="EC" id="3.7.1.3" evidence="4 5"/>
<evidence type="ECO:0000256" key="3">
    <source>
        <dbReference type="ARBA" id="ARBA00022898"/>
    </source>
</evidence>
<gene>
    <name evidence="4 7" type="primary">kynU</name>
    <name evidence="7" type="ORF">JEQ17_25165</name>
</gene>
<feature type="binding site" evidence="4">
    <location>
        <position position="281"/>
    </location>
    <ligand>
        <name>pyridoxal 5'-phosphate</name>
        <dbReference type="ChEBI" id="CHEBI:597326"/>
    </ligand>
</feature>
<dbReference type="EMBL" id="CP066831">
    <property type="protein sequence ID" value="QQM42398.1"/>
    <property type="molecule type" value="Genomic_DNA"/>
</dbReference>
<evidence type="ECO:0000256" key="6">
    <source>
        <dbReference type="PIRNR" id="PIRNR038800"/>
    </source>
</evidence>
<dbReference type="SUPFAM" id="SSF53383">
    <property type="entry name" value="PLP-dependent transferases"/>
    <property type="match status" value="1"/>
</dbReference>
<feature type="binding site" evidence="4">
    <location>
        <position position="255"/>
    </location>
    <ligand>
        <name>pyridoxal 5'-phosphate</name>
        <dbReference type="ChEBI" id="CHEBI:597326"/>
    </ligand>
</feature>
<dbReference type="NCBIfam" id="TIGR01814">
    <property type="entry name" value="kynureninase"/>
    <property type="match status" value="1"/>
</dbReference>
<feature type="binding site" evidence="4">
    <location>
        <position position="100"/>
    </location>
    <ligand>
        <name>pyridoxal 5'-phosphate</name>
        <dbReference type="ChEBI" id="CHEBI:597326"/>
    </ligand>
</feature>
<dbReference type="Gene3D" id="3.40.640.10">
    <property type="entry name" value="Type I PLP-dependent aspartate aminotransferase-like (Major domain)"/>
    <property type="match status" value="1"/>
</dbReference>
<dbReference type="GO" id="GO:0097053">
    <property type="term" value="P:L-kynurenine catabolic process"/>
    <property type="evidence" value="ECO:0007669"/>
    <property type="project" value="UniProtKB-UniRule"/>
</dbReference>
<keyword evidence="2 4" id="KW-0378">Hydrolase</keyword>
<dbReference type="PIRSF" id="PIRSF038800">
    <property type="entry name" value="KYNU"/>
    <property type="match status" value="1"/>
</dbReference>
<keyword evidence="3 4" id="KW-0663">Pyridoxal phosphate</keyword>
<feature type="binding site" evidence="4">
    <location>
        <begin position="131"/>
        <end position="134"/>
    </location>
    <ligand>
        <name>pyridoxal 5'-phosphate</name>
        <dbReference type="ChEBI" id="CHEBI:597326"/>
    </ligand>
</feature>
<dbReference type="KEGG" id="slf:JEQ17_25165"/>
<feature type="binding site" evidence="4">
    <location>
        <position position="99"/>
    </location>
    <ligand>
        <name>pyridoxal 5'-phosphate</name>
        <dbReference type="ChEBI" id="CHEBI:597326"/>
    </ligand>
</feature>
<dbReference type="GO" id="GO:0030429">
    <property type="term" value="F:kynureninase activity"/>
    <property type="evidence" value="ECO:0007669"/>
    <property type="project" value="UniProtKB-UniRule"/>
</dbReference>
<keyword evidence="1 4" id="KW-0662">Pyridine nucleotide biosynthesis</keyword>
<comment type="similarity">
    <text evidence="4 6">Belongs to the kynureninase family.</text>
</comment>
<accession>A0A7T7I7D0</accession>
<comment type="caution">
    <text evidence="4">Lacks conserved residue(s) required for the propagation of feature annotation.</text>
</comment>
<comment type="subunit">
    <text evidence="4 6">Homodimer.</text>
</comment>
<dbReference type="InterPro" id="IPR015421">
    <property type="entry name" value="PyrdxlP-dep_Trfase_major"/>
</dbReference>
<comment type="pathway">
    <text evidence="4 6">Cofactor biosynthesis; NAD(+) biosynthesis; quinolinate from L-kynurenine: step 2/3.</text>
</comment>
<proteinExistence type="inferred from homology"/>
<dbReference type="PANTHER" id="PTHR14084:SF0">
    <property type="entry name" value="KYNURENINASE"/>
    <property type="match status" value="1"/>
</dbReference>
<dbReference type="Gene3D" id="3.90.1150.10">
    <property type="entry name" value="Aspartate Aminotransferase, domain 1"/>
    <property type="match status" value="1"/>
</dbReference>
<feature type="binding site" evidence="4">
    <location>
        <position position="203"/>
    </location>
    <ligand>
        <name>pyridoxal 5'-phosphate</name>
        <dbReference type="ChEBI" id="CHEBI:597326"/>
    </ligand>
</feature>
<dbReference type="PANTHER" id="PTHR14084">
    <property type="entry name" value="KYNURENINASE"/>
    <property type="match status" value="1"/>
</dbReference>
<evidence type="ECO:0000256" key="2">
    <source>
        <dbReference type="ARBA" id="ARBA00022801"/>
    </source>
</evidence>
<comment type="catalytic activity">
    <reaction evidence="6">
        <text>3-hydroxy-L-kynurenine + H2O = 3-hydroxyanthranilate + L-alanine + H(+)</text>
        <dbReference type="Rhea" id="RHEA:25143"/>
        <dbReference type="ChEBI" id="CHEBI:15377"/>
        <dbReference type="ChEBI" id="CHEBI:15378"/>
        <dbReference type="ChEBI" id="CHEBI:36559"/>
        <dbReference type="ChEBI" id="CHEBI:57972"/>
        <dbReference type="ChEBI" id="CHEBI:58125"/>
        <dbReference type="EC" id="3.7.1.3"/>
    </reaction>
</comment>
<evidence type="ECO:0000313" key="8">
    <source>
        <dbReference type="Proteomes" id="UP000595636"/>
    </source>
</evidence>
<dbReference type="InterPro" id="IPR010111">
    <property type="entry name" value="Kynureninase"/>
</dbReference>
<dbReference type="GO" id="GO:0019805">
    <property type="term" value="P:quinolinate biosynthetic process"/>
    <property type="evidence" value="ECO:0007669"/>
    <property type="project" value="UniProtKB-UniRule"/>
</dbReference>
<dbReference type="GO" id="GO:0043420">
    <property type="term" value="P:anthranilate metabolic process"/>
    <property type="evidence" value="ECO:0007669"/>
    <property type="project" value="TreeGrafter"/>
</dbReference>
<sequence>MSEPELRPKAEKLDATDELAGLRAQFVLDDAVYLDGNSLGALPRSVPGRVEDVVRRQWGSLRIRSWDESGWWTAPERIGDRIAPLVGAAPGQIVVGDSTSVNVFKAVVGAVRLAAEKGDGRDEVLVDATTFPTDGYIAASAARLTGCMLRPVTPEEVPGALSGRTAAVLLNHVDYRTGRLHDLPSLTASIHAVGAVAIWDLCHSAGALPVGLDEHGVDLAVGCTYKYLNGGPGSPAYLYVREDLQPRFDSPLPGWNSHADPFGMTPDYTPAPGALRGRVGTPDILSMLALEAALEVWDDVSIESVRTKSLALTDFFLECVESYVPEGAVESVTPTAHPERGSQVALRCTDAGHVMRRLIDRGVIGDFREPDILRFGFTPLYVGFGDVERAARVLGEMF</sequence>
<reference evidence="7 8" key="1">
    <citation type="submission" date="2020-12" db="EMBL/GenBank/DDBJ databases">
        <title>A novel species.</title>
        <authorList>
            <person name="Li K."/>
        </authorList>
    </citation>
    <scope>NUCLEOTIDE SEQUENCE [LARGE SCALE GENOMIC DNA]</scope>
    <source>
        <strain evidence="7 8">ZYC-3</strain>
    </source>
</reference>
<dbReference type="HAMAP" id="MF_01970">
    <property type="entry name" value="Kynureninase"/>
    <property type="match status" value="1"/>
</dbReference>
<evidence type="ECO:0000313" key="7">
    <source>
        <dbReference type="EMBL" id="QQM42398.1"/>
    </source>
</evidence>
<name>A0A7T7I7D0_9ACTN</name>
<dbReference type="GO" id="GO:0005737">
    <property type="term" value="C:cytoplasm"/>
    <property type="evidence" value="ECO:0007669"/>
    <property type="project" value="UniProtKB-UniRule"/>
</dbReference>
<keyword evidence="8" id="KW-1185">Reference proteome</keyword>
<protein>
    <recommendedName>
        <fullName evidence="4 5">Kynureninase</fullName>
        <ecNumber evidence="4 5">3.7.1.3</ecNumber>
    </recommendedName>
    <alternativeName>
        <fullName evidence="4">L-kynurenine hydrolase</fullName>
    </alternativeName>
</protein>
<dbReference type="UniPathway" id="UPA00334">
    <property type="reaction ID" value="UER00455"/>
</dbReference>
<dbReference type="Pfam" id="PF22580">
    <property type="entry name" value="KYNU_C"/>
    <property type="match status" value="1"/>
</dbReference>
<dbReference type="GO" id="GO:0030170">
    <property type="term" value="F:pyridoxal phosphate binding"/>
    <property type="evidence" value="ECO:0007669"/>
    <property type="project" value="UniProtKB-UniRule"/>
</dbReference>
<feature type="binding site" evidence="4">
    <location>
        <position position="225"/>
    </location>
    <ligand>
        <name>pyridoxal 5'-phosphate</name>
        <dbReference type="ChEBI" id="CHEBI:597326"/>
    </ligand>
</feature>
<organism evidence="7 8">
    <name type="scientific">Streptomyces liliifuscus</name>
    <dbReference type="NCBI Taxonomy" id="2797636"/>
    <lineage>
        <taxon>Bacteria</taxon>
        <taxon>Bacillati</taxon>
        <taxon>Actinomycetota</taxon>
        <taxon>Actinomycetes</taxon>
        <taxon>Kitasatosporales</taxon>
        <taxon>Streptomycetaceae</taxon>
        <taxon>Streptomyces</taxon>
    </lineage>
</organism>
<dbReference type="UniPathway" id="UPA00253">
    <property type="reaction ID" value="UER00329"/>
</dbReference>
<dbReference type="GO" id="GO:0009435">
    <property type="term" value="P:NAD+ biosynthetic process"/>
    <property type="evidence" value="ECO:0007669"/>
    <property type="project" value="UniProtKB-UniRule"/>
</dbReference>
<dbReference type="GO" id="GO:0019441">
    <property type="term" value="P:L-tryptophan catabolic process to kynurenine"/>
    <property type="evidence" value="ECO:0007669"/>
    <property type="project" value="TreeGrafter"/>
</dbReference>
<comment type="cofactor">
    <cofactor evidence="4 6">
        <name>pyridoxal 5'-phosphate</name>
        <dbReference type="ChEBI" id="CHEBI:597326"/>
    </cofactor>
</comment>
<dbReference type="AlphaFoldDB" id="A0A7T7I7D0"/>
<comment type="catalytic activity">
    <reaction evidence="4 6">
        <text>L-kynurenine + H2O = anthranilate + L-alanine + H(+)</text>
        <dbReference type="Rhea" id="RHEA:16813"/>
        <dbReference type="ChEBI" id="CHEBI:15377"/>
        <dbReference type="ChEBI" id="CHEBI:15378"/>
        <dbReference type="ChEBI" id="CHEBI:16567"/>
        <dbReference type="ChEBI" id="CHEBI:57959"/>
        <dbReference type="ChEBI" id="CHEBI:57972"/>
        <dbReference type="EC" id="3.7.1.3"/>
    </reaction>
</comment>
<dbReference type="FunFam" id="3.40.640.10:FF:000107">
    <property type="entry name" value="Kynureninase"/>
    <property type="match status" value="1"/>
</dbReference>
<comment type="pathway">
    <text evidence="4 6">Amino-acid degradation; L-kynurenine degradation; L-alanine and anthranilate from L-kynurenine: step 1/1.</text>
</comment>